<feature type="compositionally biased region" description="Basic and acidic residues" evidence="1">
    <location>
        <begin position="220"/>
        <end position="237"/>
    </location>
</feature>
<evidence type="ECO:0000256" key="1">
    <source>
        <dbReference type="SAM" id="MobiDB-lite"/>
    </source>
</evidence>
<feature type="signal peptide" evidence="2">
    <location>
        <begin position="1"/>
        <end position="21"/>
    </location>
</feature>
<gene>
    <name evidence="3" type="ORF">CVT23_21640</name>
</gene>
<comment type="caution">
    <text evidence="3">The sequence shown here is derived from an EMBL/GenBank/DDBJ whole genome shotgun (WGS) entry which is preliminary data.</text>
</comment>
<keyword evidence="4" id="KW-1185">Reference proteome</keyword>
<evidence type="ECO:0000256" key="2">
    <source>
        <dbReference type="SAM" id="SignalP"/>
    </source>
</evidence>
<keyword evidence="2" id="KW-0732">Signal</keyword>
<reference evidence="3 4" key="1">
    <citation type="submission" date="2017-11" db="EMBL/GenBank/DDBJ databases">
        <title>Draft genome sequence of Rhizobiales bacterium SY3-13.</title>
        <authorList>
            <person name="Sun C."/>
        </authorList>
    </citation>
    <scope>NUCLEOTIDE SEQUENCE [LARGE SCALE GENOMIC DNA]</scope>
    <source>
        <strain evidence="3 4">SY3-13</strain>
    </source>
</reference>
<evidence type="ECO:0008006" key="5">
    <source>
        <dbReference type="Google" id="ProtNLM"/>
    </source>
</evidence>
<organism evidence="3 4">
    <name type="scientific">Minwuia thermotolerans</name>
    <dbReference type="NCBI Taxonomy" id="2056226"/>
    <lineage>
        <taxon>Bacteria</taxon>
        <taxon>Pseudomonadati</taxon>
        <taxon>Pseudomonadota</taxon>
        <taxon>Alphaproteobacteria</taxon>
        <taxon>Minwuiales</taxon>
        <taxon>Minwuiaceae</taxon>
        <taxon>Minwuia</taxon>
    </lineage>
</organism>
<dbReference type="Proteomes" id="UP000229498">
    <property type="component" value="Unassembled WGS sequence"/>
</dbReference>
<evidence type="ECO:0000313" key="4">
    <source>
        <dbReference type="Proteomes" id="UP000229498"/>
    </source>
</evidence>
<proteinExistence type="predicted"/>
<accession>A0A2M9FVM5</accession>
<dbReference type="AlphaFoldDB" id="A0A2M9FVM5"/>
<evidence type="ECO:0000313" key="3">
    <source>
        <dbReference type="EMBL" id="PJK27522.1"/>
    </source>
</evidence>
<protein>
    <recommendedName>
        <fullName evidence="5">PepSY domain-containing protein</fullName>
    </recommendedName>
</protein>
<feature type="region of interest" description="Disordered" evidence="1">
    <location>
        <begin position="211"/>
        <end position="237"/>
    </location>
</feature>
<dbReference type="EMBL" id="PHIG01000063">
    <property type="protein sequence ID" value="PJK27522.1"/>
    <property type="molecule type" value="Genomic_DNA"/>
</dbReference>
<sequence>MKPLKSLAILLGLGLAGGASAAPSQPPPVPALAEAAEVDFEIRLGIPGLERHDDRTDRRLITPRRAVRIANARVPMRVRSVDRTGRAFVVHGMTRRGPVSVSVHRFTGKIIDVDFGHDRRARRHRGISAGRAADIATARLPMRVNAIAPRGRVYEVRGFSRAHGPVTVKVDRFTGRIEDVDYARGPHGSRFGHRDRDADHLERRRGGLDIIVRNSDDDDDRRRGDERRRENPRDVGP</sequence>
<name>A0A2M9FVM5_9PROT</name>
<feature type="chain" id="PRO_5014611638" description="PepSY domain-containing protein" evidence="2">
    <location>
        <begin position="22"/>
        <end position="237"/>
    </location>
</feature>
<dbReference type="RefSeq" id="WP_109795235.1">
    <property type="nucleotide sequence ID" value="NZ_PHIG01000063.1"/>
</dbReference>